<evidence type="ECO:0000256" key="1">
    <source>
        <dbReference type="SAM" id="Phobius"/>
    </source>
</evidence>
<keyword evidence="1" id="KW-0812">Transmembrane</keyword>
<feature type="transmembrane region" description="Helical" evidence="1">
    <location>
        <begin position="41"/>
        <end position="58"/>
    </location>
</feature>
<dbReference type="EMBL" id="SMDR01000001">
    <property type="protein sequence ID" value="TNJ35751.1"/>
    <property type="molecule type" value="Genomic_DNA"/>
</dbReference>
<comment type="caution">
    <text evidence="2">The sequence shown here is derived from an EMBL/GenBank/DDBJ whole genome shotgun (WGS) entry which is preliminary data.</text>
</comment>
<gene>
    <name evidence="2" type="ORF">E1B00_08400</name>
</gene>
<accession>A0A5C4RYM5</accession>
<dbReference type="PANTHER" id="PTHR28008:SF1">
    <property type="entry name" value="DOMAIN PROTEIN, PUTATIVE (AFU_ORTHOLOGUE AFUA_3G10980)-RELATED"/>
    <property type="match status" value="1"/>
</dbReference>
<organism evidence="2 3">
    <name type="scientific">Arenimonas terrae</name>
    <dbReference type="NCBI Taxonomy" id="2546226"/>
    <lineage>
        <taxon>Bacteria</taxon>
        <taxon>Pseudomonadati</taxon>
        <taxon>Pseudomonadota</taxon>
        <taxon>Gammaproteobacteria</taxon>
        <taxon>Lysobacterales</taxon>
        <taxon>Lysobacteraceae</taxon>
        <taxon>Arenimonas</taxon>
    </lineage>
</organism>
<reference evidence="2 3" key="1">
    <citation type="submission" date="2019-03" db="EMBL/GenBank/DDBJ databases">
        <title>Arenimonas daejeonensis sp. nov., isolated from compost.</title>
        <authorList>
            <person name="Jeon C.O."/>
        </authorList>
    </citation>
    <scope>NUCLEOTIDE SEQUENCE [LARGE SCALE GENOMIC DNA]</scope>
    <source>
        <strain evidence="2 3">R29</strain>
    </source>
</reference>
<dbReference type="Proteomes" id="UP000305760">
    <property type="component" value="Unassembled WGS sequence"/>
</dbReference>
<keyword evidence="1" id="KW-1133">Transmembrane helix</keyword>
<dbReference type="AlphaFoldDB" id="A0A5C4RYM5"/>
<feature type="transmembrane region" description="Helical" evidence="1">
    <location>
        <begin position="97"/>
        <end position="118"/>
    </location>
</feature>
<proteinExistence type="predicted"/>
<feature type="transmembrane region" description="Helical" evidence="1">
    <location>
        <begin position="7"/>
        <end position="29"/>
    </location>
</feature>
<evidence type="ECO:0000313" key="2">
    <source>
        <dbReference type="EMBL" id="TNJ35751.1"/>
    </source>
</evidence>
<dbReference type="PANTHER" id="PTHR28008">
    <property type="entry name" value="DOMAIN PROTEIN, PUTATIVE (AFU_ORTHOLOGUE AFUA_3G10980)-RELATED"/>
    <property type="match status" value="1"/>
</dbReference>
<evidence type="ECO:0000313" key="3">
    <source>
        <dbReference type="Proteomes" id="UP000305760"/>
    </source>
</evidence>
<keyword evidence="3" id="KW-1185">Reference proteome</keyword>
<protein>
    <submittedName>
        <fullName evidence="2">VanZ family protein</fullName>
    </submittedName>
</protein>
<dbReference type="RefSeq" id="WP_139447519.1">
    <property type="nucleotide sequence ID" value="NZ_SMDR01000001.1"/>
</dbReference>
<dbReference type="OrthoDB" id="3790495at2"/>
<name>A0A5C4RYM5_9GAMM</name>
<feature type="transmembrane region" description="Helical" evidence="1">
    <location>
        <begin position="65"/>
        <end position="85"/>
    </location>
</feature>
<sequence length="127" mass="14083">MRDFHRPWLWLAVWIFGLALCIVLSLLPPIELGAPHDSDKLGHLLAYFTLTAWAVSIFRSRRGQFLAALGLFVLGLSLEFAQAQLTTTRLGDPRDAVANTLGILAGLALAFTPAALFLQRLDRRLSR</sequence>
<keyword evidence="1" id="KW-0472">Membrane</keyword>